<sequence length="680" mass="76893">MTTTPVDAEKSAGLRFAESHHQPGGHSHTHHARERLQHFLHPNGRKIHVVNSPTDEALLRHRLRHAISHGSSGSGSDSGGDDQDFDIYISGSPEHLEALRAAHIHHSDRREQLRAEHEEMYQRFADVHYELDALSHELDRVTTHGVALNAHFDKFGYDAHIKTYDDDSEPGSGAATPRSSLSTTRSKEGKAEKGLGKPLKIFQVPVLRQYFYKGHLWRSAEAEEVQSFELFVDLLYVGIIAVNGDLAADEPTAYTLLKFIITFTLSWKIWNDMTLLVSWFESDDLLQRVSILLLMSMLFGYTTNITEAFDGTYPTLIGFYIAARMYINAFFLLVALTVPTIRNVMFCHIFNSLGGVAYWIVSIQFPYPLRLIWVWLAIIADILGPVAWQYAMGHMKRISPRAQAWIDENFQFWPAVNIEHRTERINAFVTLVFGYSVVSMLYQSTQNGIDTHYGKAVLGITQAFCFNWMYFEIDSSGLHVHAIRRHKFTAFMWVFNHLPFIMAFVLGSGALSRLVLAVDCADSNIDALTEEYRLKAVKVIPQGIRWYYCAGYAIALAFMGLISVTHVHKEITTARMKKRWRLCGRWLICVVMLFLPLAGDRLNSLQLVGIMTALVALSLGVEHWCATCAKQKLFSRQLPCKYTGRCKKKDLEAMVKHGQEMDLERVGSGKDSGCVVAGLG</sequence>
<keyword evidence="2" id="KW-1133">Transmembrane helix</keyword>
<protein>
    <submittedName>
        <fullName evidence="3">Bacterial low temperature requirement A protein-domain-containing protein</fullName>
    </submittedName>
</protein>
<keyword evidence="2" id="KW-0472">Membrane</keyword>
<dbReference type="Pfam" id="PF06772">
    <property type="entry name" value="LtrA"/>
    <property type="match status" value="1"/>
</dbReference>
<feature type="transmembrane region" description="Helical" evidence="2">
    <location>
        <begin position="317"/>
        <end position="338"/>
    </location>
</feature>
<organism evidence="3 4">
    <name type="scientific">Neohortaea acidophila</name>
    <dbReference type="NCBI Taxonomy" id="245834"/>
    <lineage>
        <taxon>Eukaryota</taxon>
        <taxon>Fungi</taxon>
        <taxon>Dikarya</taxon>
        <taxon>Ascomycota</taxon>
        <taxon>Pezizomycotina</taxon>
        <taxon>Dothideomycetes</taxon>
        <taxon>Dothideomycetidae</taxon>
        <taxon>Mycosphaerellales</taxon>
        <taxon>Teratosphaeriaceae</taxon>
        <taxon>Neohortaea</taxon>
    </lineage>
</organism>
<evidence type="ECO:0000313" key="3">
    <source>
        <dbReference type="EMBL" id="KAF2483859.1"/>
    </source>
</evidence>
<feature type="transmembrane region" description="Helical" evidence="2">
    <location>
        <begin position="345"/>
        <end position="365"/>
    </location>
</feature>
<dbReference type="PANTHER" id="PTHR36840">
    <property type="entry name" value="BLL5714 PROTEIN"/>
    <property type="match status" value="1"/>
</dbReference>
<name>A0A6A6PW07_9PEZI</name>
<feature type="transmembrane region" description="Helical" evidence="2">
    <location>
        <begin position="544"/>
        <end position="562"/>
    </location>
</feature>
<feature type="transmembrane region" description="Helical" evidence="2">
    <location>
        <begin position="605"/>
        <end position="626"/>
    </location>
</feature>
<evidence type="ECO:0000313" key="4">
    <source>
        <dbReference type="Proteomes" id="UP000799767"/>
    </source>
</evidence>
<dbReference type="GeneID" id="54470264"/>
<dbReference type="InterPro" id="IPR010640">
    <property type="entry name" value="Low_temperature_requirement_A"/>
</dbReference>
<reference evidence="3" key="1">
    <citation type="journal article" date="2020" name="Stud. Mycol.">
        <title>101 Dothideomycetes genomes: a test case for predicting lifestyles and emergence of pathogens.</title>
        <authorList>
            <person name="Haridas S."/>
            <person name="Albert R."/>
            <person name="Binder M."/>
            <person name="Bloem J."/>
            <person name="Labutti K."/>
            <person name="Salamov A."/>
            <person name="Andreopoulos B."/>
            <person name="Baker S."/>
            <person name="Barry K."/>
            <person name="Bills G."/>
            <person name="Bluhm B."/>
            <person name="Cannon C."/>
            <person name="Castanera R."/>
            <person name="Culley D."/>
            <person name="Daum C."/>
            <person name="Ezra D."/>
            <person name="Gonzalez J."/>
            <person name="Henrissat B."/>
            <person name="Kuo A."/>
            <person name="Liang C."/>
            <person name="Lipzen A."/>
            <person name="Lutzoni F."/>
            <person name="Magnuson J."/>
            <person name="Mondo S."/>
            <person name="Nolan M."/>
            <person name="Ohm R."/>
            <person name="Pangilinan J."/>
            <person name="Park H.-J."/>
            <person name="Ramirez L."/>
            <person name="Alfaro M."/>
            <person name="Sun H."/>
            <person name="Tritt A."/>
            <person name="Yoshinaga Y."/>
            <person name="Zwiers L.-H."/>
            <person name="Turgeon B."/>
            <person name="Goodwin S."/>
            <person name="Spatafora J."/>
            <person name="Crous P."/>
            <person name="Grigoriev I."/>
        </authorList>
    </citation>
    <scope>NUCLEOTIDE SEQUENCE</scope>
    <source>
        <strain evidence="3">CBS 113389</strain>
    </source>
</reference>
<gene>
    <name evidence="3" type="ORF">BDY17DRAFT_116965</name>
</gene>
<feature type="region of interest" description="Disordered" evidence="1">
    <location>
        <begin position="68"/>
        <end position="88"/>
    </location>
</feature>
<feature type="transmembrane region" description="Helical" evidence="2">
    <location>
        <begin position="491"/>
        <end position="511"/>
    </location>
</feature>
<dbReference type="AlphaFoldDB" id="A0A6A6PW07"/>
<evidence type="ECO:0000256" key="1">
    <source>
        <dbReference type="SAM" id="MobiDB-lite"/>
    </source>
</evidence>
<feature type="transmembrane region" description="Helical" evidence="2">
    <location>
        <begin position="285"/>
        <end position="305"/>
    </location>
</feature>
<feature type="transmembrane region" description="Helical" evidence="2">
    <location>
        <begin position="371"/>
        <end position="391"/>
    </location>
</feature>
<dbReference type="OrthoDB" id="191995at2759"/>
<keyword evidence="2" id="KW-0812">Transmembrane</keyword>
<proteinExistence type="predicted"/>
<feature type="region of interest" description="Disordered" evidence="1">
    <location>
        <begin position="166"/>
        <end position="192"/>
    </location>
</feature>
<accession>A0A6A6PW07</accession>
<feature type="transmembrane region" description="Helical" evidence="2">
    <location>
        <begin position="582"/>
        <end position="599"/>
    </location>
</feature>
<dbReference type="PANTHER" id="PTHR36840:SF1">
    <property type="entry name" value="BLL5714 PROTEIN"/>
    <property type="match status" value="1"/>
</dbReference>
<dbReference type="Proteomes" id="UP000799767">
    <property type="component" value="Unassembled WGS sequence"/>
</dbReference>
<keyword evidence="4" id="KW-1185">Reference proteome</keyword>
<evidence type="ECO:0000256" key="2">
    <source>
        <dbReference type="SAM" id="Phobius"/>
    </source>
</evidence>
<dbReference type="RefSeq" id="XP_033590429.1">
    <property type="nucleotide sequence ID" value="XM_033729262.1"/>
</dbReference>
<dbReference type="EMBL" id="MU001634">
    <property type="protein sequence ID" value="KAF2483859.1"/>
    <property type="molecule type" value="Genomic_DNA"/>
</dbReference>